<gene>
    <name evidence="8" type="primary">CSON010311</name>
</gene>
<evidence type="ECO:0000256" key="1">
    <source>
        <dbReference type="ARBA" id="ARBA00022741"/>
    </source>
</evidence>
<dbReference type="CDD" id="cd18038">
    <property type="entry name" value="DEXXQc_Helz-like"/>
    <property type="match status" value="1"/>
</dbReference>
<dbReference type="GO" id="GO:0032574">
    <property type="term" value="F:5'-3' RNA helicase activity"/>
    <property type="evidence" value="ECO:0007669"/>
    <property type="project" value="InterPro"/>
</dbReference>
<dbReference type="VEuPathDB" id="VectorBase:CSON010311"/>
<dbReference type="SUPFAM" id="SSF52540">
    <property type="entry name" value="P-loop containing nucleoside triphosphate hydrolases"/>
    <property type="match status" value="1"/>
</dbReference>
<dbReference type="InterPro" id="IPR045055">
    <property type="entry name" value="DNA2/NAM7-like"/>
</dbReference>
<keyword evidence="2" id="KW-0378">Hydrolase</keyword>
<dbReference type="GO" id="GO:0035194">
    <property type="term" value="P:regulatory ncRNA-mediated post-transcriptional gene silencing"/>
    <property type="evidence" value="ECO:0007669"/>
    <property type="project" value="TreeGrafter"/>
</dbReference>
<feature type="compositionally biased region" description="Basic and acidic residues" evidence="6">
    <location>
        <begin position="727"/>
        <end position="743"/>
    </location>
</feature>
<dbReference type="InterPro" id="IPR041677">
    <property type="entry name" value="DNA2/NAM7_AAA_11"/>
</dbReference>
<dbReference type="InterPro" id="IPR026122">
    <property type="entry name" value="MOV-10/SDE3_DEXXQ/H-box"/>
</dbReference>
<evidence type="ECO:0000259" key="7">
    <source>
        <dbReference type="SMART" id="SM00382"/>
    </source>
</evidence>
<dbReference type="SMART" id="SM00382">
    <property type="entry name" value="AAA"/>
    <property type="match status" value="1"/>
</dbReference>
<dbReference type="GO" id="GO:0005524">
    <property type="term" value="F:ATP binding"/>
    <property type="evidence" value="ECO:0007669"/>
    <property type="project" value="UniProtKB-KW"/>
</dbReference>
<reference evidence="8" key="1">
    <citation type="submission" date="2018-04" db="EMBL/GenBank/DDBJ databases">
        <authorList>
            <person name="Go L.Y."/>
            <person name="Mitchell J.A."/>
        </authorList>
    </citation>
    <scope>NUCLEOTIDE SEQUENCE</scope>
    <source>
        <tissue evidence="8">Whole organism</tissue>
    </source>
</reference>
<dbReference type="InterPro" id="IPR003593">
    <property type="entry name" value="AAA+_ATPase"/>
</dbReference>
<evidence type="ECO:0000256" key="5">
    <source>
        <dbReference type="ARBA" id="ARBA00023158"/>
    </source>
</evidence>
<keyword evidence="4" id="KW-0067">ATP-binding</keyword>
<dbReference type="OMA" id="HEYNIVI"/>
<evidence type="ECO:0000256" key="3">
    <source>
        <dbReference type="ARBA" id="ARBA00022806"/>
    </source>
</evidence>
<dbReference type="EMBL" id="UFQT01000416">
    <property type="protein sequence ID" value="SSX24117.1"/>
    <property type="molecule type" value="Genomic_DNA"/>
</dbReference>
<dbReference type="PANTHER" id="PTHR10887:SF419">
    <property type="entry name" value="RNA HELICASE MOV10L1"/>
    <property type="match status" value="1"/>
</dbReference>
<keyword evidence="5" id="KW-0943">RNA-mediated gene silencing</keyword>
<dbReference type="AlphaFoldDB" id="A0A336KIH6"/>
<dbReference type="FunFam" id="3.40.50.300:FF:000326">
    <property type="entry name" value="P-loop containing nucleoside triphosphate hydrolase"/>
    <property type="match status" value="1"/>
</dbReference>
<dbReference type="GO" id="GO:0003723">
    <property type="term" value="F:RNA binding"/>
    <property type="evidence" value="ECO:0007669"/>
    <property type="project" value="InterPro"/>
</dbReference>
<dbReference type="Pfam" id="PF13087">
    <property type="entry name" value="AAA_12"/>
    <property type="match status" value="1"/>
</dbReference>
<accession>A0A336KIH6</accession>
<organism evidence="8">
    <name type="scientific">Culicoides sonorensis</name>
    <name type="common">Biting midge</name>
    <dbReference type="NCBI Taxonomy" id="179676"/>
    <lineage>
        <taxon>Eukaryota</taxon>
        <taxon>Metazoa</taxon>
        <taxon>Ecdysozoa</taxon>
        <taxon>Arthropoda</taxon>
        <taxon>Hexapoda</taxon>
        <taxon>Insecta</taxon>
        <taxon>Pterygota</taxon>
        <taxon>Neoptera</taxon>
        <taxon>Endopterygota</taxon>
        <taxon>Diptera</taxon>
        <taxon>Nematocera</taxon>
        <taxon>Chironomoidea</taxon>
        <taxon>Ceratopogonidae</taxon>
        <taxon>Ceratopogoninae</taxon>
        <taxon>Culicoides</taxon>
        <taxon>Monoculicoides</taxon>
    </lineage>
</organism>
<dbReference type="GO" id="GO:0005694">
    <property type="term" value="C:chromosome"/>
    <property type="evidence" value="ECO:0007669"/>
    <property type="project" value="UniProtKB-ARBA"/>
</dbReference>
<proteinExistence type="predicted"/>
<dbReference type="EMBL" id="UFQS01000416">
    <property type="protein sequence ID" value="SSX03752.1"/>
    <property type="molecule type" value="Genomic_DNA"/>
</dbReference>
<feature type="domain" description="AAA+ ATPase" evidence="7">
    <location>
        <begin position="241"/>
        <end position="430"/>
    </location>
</feature>
<dbReference type="GO" id="GO:0043186">
    <property type="term" value="C:P granule"/>
    <property type="evidence" value="ECO:0007669"/>
    <property type="project" value="TreeGrafter"/>
</dbReference>
<name>A0A336KIH6_CULSO</name>
<feature type="compositionally biased region" description="Polar residues" evidence="6">
    <location>
        <begin position="711"/>
        <end position="726"/>
    </location>
</feature>
<protein>
    <submittedName>
        <fullName evidence="8">CSON010311 protein</fullName>
    </submittedName>
</protein>
<evidence type="ECO:0000313" key="9">
    <source>
        <dbReference type="EMBL" id="SSX24117.1"/>
    </source>
</evidence>
<dbReference type="InterPro" id="IPR041679">
    <property type="entry name" value="DNA2/NAM7-like_C"/>
</dbReference>
<sequence length="881" mass="101608">MPRNFQQTKNDLPFFPPNLELPMLFDPAFLQPETDSIRRFKDKTKAALQKLLLYYKYECRLYKSNYQKILKLLTEVEDSLVQIKLEKIRFVNRKLKVVPGRLHDYHLNVTHEEMPHDITEGDSVVLKTMSDVHNGIDRVVVLSITRITEEFLEVRTPDRIFRILDQIPLYEVKFRKDRTVFRFEQHSILNIDERVIGKALFPTECGDPADSSMEFEWLSKAVRTNPEQQQAVRNIVNGSAFPAPYILFGPPGTGKTTTLVEAIAQVWKCKPGTNILVCASSNYACNEILSRLMDLDVIPVTEMFRYLSKSQTRKLDTIDERILEISNIDQRQIFHYPELENLQKYRLIFVTLVTAGRLTLLKMGRDHFDYIFVDEAGSATEASTIIPISGLMSYGGFKRRNHVVLAGDPKQLGPIVLHRPAEKLMYGRSLLDRLMERDFYKPHPQTKKYNEACITKLLQNFRSHKNILEIPNKLFYDNELIPKAHRDITDIALNKRYLVDMKIPIIFHAISGKTLQGIDNPSLYNMEECDLVVKYVNEILKEKYNGKFMDQNEIGIISPYRRQCTEITKKLRKDKKLCDIEVGSVEQFQGQERSVIILSTVRSNTDTIGFLNNPKRLNVSITRAKALLIIVGNPRTLQLDKNWYTLIKYCYDNNVIRSSMKFELRKPVRGYYKDKIKPIPIRRNGMTNGVNHTTVDKKSDDSNPNIDKISKSLNNLSINGNASKITQNEEKMKRDKPKQEQKKTNYSIVMVHKDIPPTPPSEESSSLNTSSASISLIDDIESSFDKLSVSDDTSDDMELLNVDEIDEEIENNFIAPELLDDEEPSIDHTNLDDSQSTKLVDNDETLCDKTLVTEENQSDDTKAEEFWKDLGFNFDQFGFVH</sequence>
<reference evidence="9" key="2">
    <citation type="submission" date="2018-07" db="EMBL/GenBank/DDBJ databases">
        <authorList>
            <person name="Quirk P.G."/>
            <person name="Krulwich T.A."/>
        </authorList>
    </citation>
    <scope>NUCLEOTIDE SEQUENCE</scope>
</reference>
<dbReference type="Pfam" id="PF13086">
    <property type="entry name" value="AAA_11"/>
    <property type="match status" value="2"/>
</dbReference>
<keyword evidence="3" id="KW-0347">Helicase</keyword>
<dbReference type="Gene3D" id="3.40.50.300">
    <property type="entry name" value="P-loop containing nucleotide triphosphate hydrolases"/>
    <property type="match status" value="2"/>
</dbReference>
<dbReference type="InterPro" id="IPR027417">
    <property type="entry name" value="P-loop_NTPase"/>
</dbReference>
<keyword evidence="1" id="KW-0547">Nucleotide-binding</keyword>
<dbReference type="GO" id="GO:0016787">
    <property type="term" value="F:hydrolase activity"/>
    <property type="evidence" value="ECO:0007669"/>
    <property type="project" value="UniProtKB-KW"/>
</dbReference>
<dbReference type="GO" id="GO:0005829">
    <property type="term" value="C:cytosol"/>
    <property type="evidence" value="ECO:0007669"/>
    <property type="project" value="TreeGrafter"/>
</dbReference>
<evidence type="ECO:0000256" key="6">
    <source>
        <dbReference type="SAM" id="MobiDB-lite"/>
    </source>
</evidence>
<feature type="compositionally biased region" description="Low complexity" evidence="6">
    <location>
        <begin position="761"/>
        <end position="770"/>
    </location>
</feature>
<dbReference type="PANTHER" id="PTHR10887">
    <property type="entry name" value="DNA2/NAM7 HELICASE FAMILY"/>
    <property type="match status" value="1"/>
</dbReference>
<evidence type="ECO:0000313" key="8">
    <source>
        <dbReference type="EMBL" id="SSX03752.1"/>
    </source>
</evidence>
<dbReference type="InterPro" id="IPR047187">
    <property type="entry name" value="SF1_C_Upf1"/>
</dbReference>
<feature type="region of interest" description="Disordered" evidence="6">
    <location>
        <begin position="682"/>
        <end position="770"/>
    </location>
</feature>
<evidence type="ECO:0000256" key="2">
    <source>
        <dbReference type="ARBA" id="ARBA00022801"/>
    </source>
</evidence>
<evidence type="ECO:0000256" key="4">
    <source>
        <dbReference type="ARBA" id="ARBA00022840"/>
    </source>
</evidence>
<dbReference type="CDD" id="cd18808">
    <property type="entry name" value="SF1_C_Upf1"/>
    <property type="match status" value="1"/>
</dbReference>